<dbReference type="EMBL" id="VSSQ01005763">
    <property type="protein sequence ID" value="MPM30352.1"/>
    <property type="molecule type" value="Genomic_DNA"/>
</dbReference>
<proteinExistence type="predicted"/>
<name>A0A644YNZ7_9ZZZZ</name>
<comment type="caution">
    <text evidence="1">The sequence shown here is derived from an EMBL/GenBank/DDBJ whole genome shotgun (WGS) entry which is preliminary data.</text>
</comment>
<gene>
    <name evidence="1" type="ORF">SDC9_76900</name>
</gene>
<sequence length="108" mass="11989">MRLHGDVLPQQLFPAQKHRAAPVGGKETVIVPAALPQPVPCPAAAKARKYGKIHLVRRQARTFGSRFQNSVCSLDQSVQGLHDPQLHDARLRRAQRKAQPFSPCQRVV</sequence>
<dbReference type="AlphaFoldDB" id="A0A644YNZ7"/>
<reference evidence="1" key="1">
    <citation type="submission" date="2019-08" db="EMBL/GenBank/DDBJ databases">
        <authorList>
            <person name="Kucharzyk K."/>
            <person name="Murdoch R.W."/>
            <person name="Higgins S."/>
            <person name="Loffler F."/>
        </authorList>
    </citation>
    <scope>NUCLEOTIDE SEQUENCE</scope>
</reference>
<accession>A0A644YNZ7</accession>
<organism evidence="1">
    <name type="scientific">bioreactor metagenome</name>
    <dbReference type="NCBI Taxonomy" id="1076179"/>
    <lineage>
        <taxon>unclassified sequences</taxon>
        <taxon>metagenomes</taxon>
        <taxon>ecological metagenomes</taxon>
    </lineage>
</organism>
<protein>
    <submittedName>
        <fullName evidence="1">Uncharacterized protein</fullName>
    </submittedName>
</protein>
<evidence type="ECO:0000313" key="1">
    <source>
        <dbReference type="EMBL" id="MPM30352.1"/>
    </source>
</evidence>